<dbReference type="PROSITE" id="PS50297">
    <property type="entry name" value="ANK_REP_REGION"/>
    <property type="match status" value="2"/>
</dbReference>
<evidence type="ECO:0000256" key="2">
    <source>
        <dbReference type="ARBA" id="ARBA00022737"/>
    </source>
</evidence>
<evidence type="ECO:0000256" key="4">
    <source>
        <dbReference type="ARBA" id="ARBA00023002"/>
    </source>
</evidence>
<dbReference type="InterPro" id="IPR054471">
    <property type="entry name" value="GPIID_WHD"/>
</dbReference>
<dbReference type="Pfam" id="PF24883">
    <property type="entry name" value="NPHP3_N"/>
    <property type="match status" value="1"/>
</dbReference>
<dbReference type="Gene3D" id="1.25.40.20">
    <property type="entry name" value="Ankyrin repeat-containing domain"/>
    <property type="match status" value="1"/>
</dbReference>
<keyword evidence="2" id="KW-0677">Repeat</keyword>
<dbReference type="GO" id="GO:0071949">
    <property type="term" value="F:FAD binding"/>
    <property type="evidence" value="ECO:0007669"/>
    <property type="project" value="InterPro"/>
</dbReference>
<keyword evidence="3" id="KW-0274">FAD</keyword>
<dbReference type="PRINTS" id="PR00420">
    <property type="entry name" value="RNGMNOXGNASE"/>
</dbReference>
<dbReference type="PROSITE" id="PS50088">
    <property type="entry name" value="ANK_REPEAT"/>
    <property type="match status" value="2"/>
</dbReference>
<dbReference type="Pfam" id="PF01494">
    <property type="entry name" value="FAD_binding_3"/>
    <property type="match status" value="1"/>
</dbReference>
<feature type="domain" description="GPI inositol-deacylase winged helix" evidence="7">
    <location>
        <begin position="929"/>
        <end position="1010"/>
    </location>
</feature>
<feature type="domain" description="FAD-binding" evidence="6">
    <location>
        <begin position="202"/>
        <end position="402"/>
    </location>
</feature>
<feature type="repeat" description="ANK" evidence="5">
    <location>
        <begin position="1157"/>
        <end position="1189"/>
    </location>
</feature>
<dbReference type="Pfam" id="PF12796">
    <property type="entry name" value="Ank_2"/>
    <property type="match status" value="1"/>
</dbReference>
<dbReference type="PANTHER" id="PTHR10039:SF16">
    <property type="entry name" value="GPI INOSITOL-DEACYLASE"/>
    <property type="match status" value="1"/>
</dbReference>
<gene>
    <name evidence="9" type="ORF">CNMCM5623_001278</name>
</gene>
<dbReference type="OrthoDB" id="1577640at2759"/>
<dbReference type="SUPFAM" id="SSF51905">
    <property type="entry name" value="FAD/NAD(P)-binding domain"/>
    <property type="match status" value="1"/>
</dbReference>
<dbReference type="EMBL" id="JACBAE010001270">
    <property type="protein sequence ID" value="KAF7168208.1"/>
    <property type="molecule type" value="Genomic_DNA"/>
</dbReference>
<dbReference type="PANTHER" id="PTHR10039">
    <property type="entry name" value="AMELOGENIN"/>
    <property type="match status" value="1"/>
</dbReference>
<dbReference type="SUPFAM" id="SSF52540">
    <property type="entry name" value="P-loop containing nucleoside triphosphate hydrolases"/>
    <property type="match status" value="1"/>
</dbReference>
<dbReference type="InterPro" id="IPR027417">
    <property type="entry name" value="P-loop_NTPase"/>
</dbReference>
<feature type="domain" description="Nephrocystin 3-like N-terminal" evidence="8">
    <location>
        <begin position="663"/>
        <end position="820"/>
    </location>
</feature>
<protein>
    <recommendedName>
        <fullName evidence="11">FAD-binding domain-containing protein</fullName>
    </recommendedName>
</protein>
<dbReference type="GO" id="GO:0016491">
    <property type="term" value="F:oxidoreductase activity"/>
    <property type="evidence" value="ECO:0007669"/>
    <property type="project" value="UniProtKB-KW"/>
</dbReference>
<name>A0A8H6UV80_9EURO</name>
<evidence type="ECO:0000256" key="3">
    <source>
        <dbReference type="ARBA" id="ARBA00022827"/>
    </source>
</evidence>
<evidence type="ECO:0000259" key="8">
    <source>
        <dbReference type="Pfam" id="PF24883"/>
    </source>
</evidence>
<evidence type="ECO:0000256" key="5">
    <source>
        <dbReference type="PROSITE-ProRule" id="PRU00023"/>
    </source>
</evidence>
<proteinExistence type="predicted"/>
<comment type="caution">
    <text evidence="9">The sequence shown here is derived from an EMBL/GenBank/DDBJ whole genome shotgun (WGS) entry which is preliminary data.</text>
</comment>
<evidence type="ECO:0008006" key="11">
    <source>
        <dbReference type="Google" id="ProtNLM"/>
    </source>
</evidence>
<evidence type="ECO:0000313" key="10">
    <source>
        <dbReference type="Proteomes" id="UP000654922"/>
    </source>
</evidence>
<dbReference type="SUPFAM" id="SSF48403">
    <property type="entry name" value="Ankyrin repeat"/>
    <property type="match status" value="1"/>
</dbReference>
<dbReference type="InterPro" id="IPR002938">
    <property type="entry name" value="FAD-bd"/>
</dbReference>
<sequence>MSQHRHQADKFTFGTSEFRPPLVIDILHESIGYKMKIAIIGAGISGCTAYLQLKKHLPGSHTITIYESHDTSKDRKFDASKGSQEEDATHSSTLIVGGGLGIAPNGLRVLKRLDEDLLHDIVRGGYVVPHGNLKSKHGRLLVRMDSTAPGAGDEPPMYMIGCSREWLWRCLRARIPDGDIVTKRVERVTASPDDRNTIYFKDGSPAVEADLVIGADGIKSVAKRALFPEAEDPFPPHYEGVCGIGGFLPSSEAKDLVEKGSMNFIFGGNGFFGYFFSTSSSTAPHRDSPHHVSEPGDLLAWWSTYSVDECPDTKTLDMDDVLQQLHKRHEHWGDPVVQKVLKSARVKSMYPTWTSPQLPTWERDGVVLVGDAAHALPSTSGQGSSQALEDVESFTKFLSYFLGKVEGNSAKECKEAVKLAAKQYMDLRRPRIQAILDNARKMQDKKRDMGVIEEYLMYSIMWIMGFFPSVMNKFAKQVFSYNIAEHVDQVGHTAKRVYEFAKQIKNADSEIRELFGELFALKAILEEMQTDHIEEKGAKGAPSPFRDALLKANTVLEEILDDLQRRTMRQSRLAKLGWPGKKGGLEGNIAQLERLKTYFILVILNDRSVVEKETAHSIDAVVDWSREMRQVRKDKTQQKIKTWICPVDFDSMHRKARSLCQPGTGAWFIDGPFKSWIATEGKCRLLSLEGKSGSGKTVLCSTAIEAVKDAIATRTSSQMIYYYCSFHLSSSQELVYLLGALLVQLSETYPDILAELQIFNQRTLPQPNVLMSLLLKYTSELSELFIVVDAINESSESAKILDALLNLLESSDNIRIMVTSTTSPPVSNPAISILRAQMRPSTNRIDIDTYLNTQLKSVPALQRLPEHIKSRIKQVLLEKAGGMFRYVQCQIDLLSAQKTGRDVIRALDSMPESLHGTYETILCRIPSYDREIARETLLWLSSGYQEITLSELSEALVLTKGDKKIDDDCRLFDPHVILSICQGLIVYDERTTFVALAHSSVKAFLTSDAIKDGPAAYYSLDETEGSRRIWQKCLTYLMLEEFKQPCSSFRSLAKRREMYPLLKYASENWASHCSPSWPSGYPLIDAEIDEILAFFDTRHLPDGGNYTSWIQALLYEAPAEQARRTEPLYYAASYGIVPLVDRLIQSGANVNAAGGRNNATPLIVACYRGQTATVQRLLEAGADPTGQDAMKMGGLEWAIKRQHRGIVENLLSHMCRNLGTGLTGLYWQCRACKNQNPIASAVLPCASCGIDLFDQYGTRPGGSATQPGRAWSRIGRITGEPRGHQVSSET</sequence>
<evidence type="ECO:0000259" key="6">
    <source>
        <dbReference type="Pfam" id="PF01494"/>
    </source>
</evidence>
<evidence type="ECO:0000313" key="9">
    <source>
        <dbReference type="EMBL" id="KAF7168208.1"/>
    </source>
</evidence>
<dbReference type="InterPro" id="IPR002110">
    <property type="entry name" value="Ankyrin_rpt"/>
</dbReference>
<accession>A0A8H6UV80</accession>
<dbReference type="Proteomes" id="UP000654922">
    <property type="component" value="Unassembled WGS sequence"/>
</dbReference>
<dbReference type="SMART" id="SM00248">
    <property type="entry name" value="ANK"/>
    <property type="match status" value="3"/>
</dbReference>
<dbReference type="Pfam" id="PF22939">
    <property type="entry name" value="WHD_GPIID"/>
    <property type="match status" value="1"/>
</dbReference>
<reference evidence="9" key="1">
    <citation type="submission" date="2020-06" db="EMBL/GenBank/DDBJ databases">
        <title>Draft genome sequences of strains closely related to Aspergillus parafelis and Aspergillus hiratsukae.</title>
        <authorList>
            <person name="Dos Santos R.A.C."/>
            <person name="Rivero-Menendez O."/>
            <person name="Steenwyk J.L."/>
            <person name="Mead M.E."/>
            <person name="Goldman G.H."/>
            <person name="Alastruey-Izquierdo A."/>
            <person name="Rokas A."/>
        </authorList>
    </citation>
    <scope>NUCLEOTIDE SEQUENCE</scope>
    <source>
        <strain evidence="9">CNM-CM5623</strain>
    </source>
</reference>
<keyword evidence="1" id="KW-0285">Flavoprotein</keyword>
<dbReference type="Gene3D" id="3.40.50.300">
    <property type="entry name" value="P-loop containing nucleotide triphosphate hydrolases"/>
    <property type="match status" value="1"/>
</dbReference>
<dbReference type="InterPro" id="IPR036770">
    <property type="entry name" value="Ankyrin_rpt-contain_sf"/>
</dbReference>
<feature type="repeat" description="ANK" evidence="5">
    <location>
        <begin position="1123"/>
        <end position="1155"/>
    </location>
</feature>
<dbReference type="InterPro" id="IPR036188">
    <property type="entry name" value="FAD/NAD-bd_sf"/>
</dbReference>
<dbReference type="InterPro" id="IPR056884">
    <property type="entry name" value="NPHP3-like_N"/>
</dbReference>
<evidence type="ECO:0000256" key="1">
    <source>
        <dbReference type="ARBA" id="ARBA00022630"/>
    </source>
</evidence>
<dbReference type="Gene3D" id="3.50.50.60">
    <property type="entry name" value="FAD/NAD(P)-binding domain"/>
    <property type="match status" value="1"/>
</dbReference>
<evidence type="ECO:0000259" key="7">
    <source>
        <dbReference type="Pfam" id="PF22939"/>
    </source>
</evidence>
<keyword evidence="4" id="KW-0560">Oxidoreductase</keyword>
<keyword evidence="5" id="KW-0040">ANK repeat</keyword>
<organism evidence="9 10">
    <name type="scientific">Aspergillus felis</name>
    <dbReference type="NCBI Taxonomy" id="1287682"/>
    <lineage>
        <taxon>Eukaryota</taxon>
        <taxon>Fungi</taxon>
        <taxon>Dikarya</taxon>
        <taxon>Ascomycota</taxon>
        <taxon>Pezizomycotina</taxon>
        <taxon>Eurotiomycetes</taxon>
        <taxon>Eurotiomycetidae</taxon>
        <taxon>Eurotiales</taxon>
        <taxon>Aspergillaceae</taxon>
        <taxon>Aspergillus</taxon>
        <taxon>Aspergillus subgen. Fumigati</taxon>
    </lineage>
</organism>